<name>A0A9N9R9W6_9NEOP</name>
<dbReference type="OrthoDB" id="6624493at2759"/>
<dbReference type="InterPro" id="IPR022048">
    <property type="entry name" value="Envelope_fusion-like"/>
</dbReference>
<dbReference type="EMBL" id="OU893335">
    <property type="protein sequence ID" value="CAG9792404.1"/>
    <property type="molecule type" value="Genomic_DNA"/>
</dbReference>
<dbReference type="AlphaFoldDB" id="A0A9N9R9W6"/>
<evidence type="ECO:0000313" key="1">
    <source>
        <dbReference type="EMBL" id="CAG9792404.1"/>
    </source>
</evidence>
<dbReference type="Proteomes" id="UP001153714">
    <property type="component" value="Chromosome 4"/>
</dbReference>
<dbReference type="Pfam" id="PF12259">
    <property type="entry name" value="Baculo_F"/>
    <property type="match status" value="1"/>
</dbReference>
<keyword evidence="2" id="KW-1185">Reference proteome</keyword>
<protein>
    <submittedName>
        <fullName evidence="1">Uncharacterized protein</fullName>
    </submittedName>
</protein>
<reference evidence="1" key="1">
    <citation type="submission" date="2021-12" db="EMBL/GenBank/DDBJ databases">
        <authorList>
            <person name="King R."/>
        </authorList>
    </citation>
    <scope>NUCLEOTIDE SEQUENCE</scope>
</reference>
<evidence type="ECO:0000313" key="2">
    <source>
        <dbReference type="Proteomes" id="UP001153714"/>
    </source>
</evidence>
<sequence length="139" mass="15998">MSNVLCKNKIVFILQIPLVNNEEYKLFQASALPVLHKVKDLNSFSLIIPNSKYIILSKNNTKYMNLQNLNLCNKLYFSHFICQILNTYVSDVKPCCESNLLTKLVNKIPSKCKTKFIIRKLDAWQAIFIQSGSVKLILD</sequence>
<organism evidence="1 2">
    <name type="scientific">Diatraea saccharalis</name>
    <name type="common">sugarcane borer</name>
    <dbReference type="NCBI Taxonomy" id="40085"/>
    <lineage>
        <taxon>Eukaryota</taxon>
        <taxon>Metazoa</taxon>
        <taxon>Ecdysozoa</taxon>
        <taxon>Arthropoda</taxon>
        <taxon>Hexapoda</taxon>
        <taxon>Insecta</taxon>
        <taxon>Pterygota</taxon>
        <taxon>Neoptera</taxon>
        <taxon>Endopterygota</taxon>
        <taxon>Lepidoptera</taxon>
        <taxon>Glossata</taxon>
        <taxon>Ditrysia</taxon>
        <taxon>Pyraloidea</taxon>
        <taxon>Crambidae</taxon>
        <taxon>Crambinae</taxon>
        <taxon>Diatraea</taxon>
    </lineage>
</organism>
<proteinExistence type="predicted"/>
<accession>A0A9N9R9W6</accession>
<gene>
    <name evidence="1" type="ORF">DIATSA_LOCUS9939</name>
</gene>
<reference evidence="1" key="2">
    <citation type="submission" date="2022-10" db="EMBL/GenBank/DDBJ databases">
        <authorList>
            <consortium name="ENA_rothamsted_submissions"/>
            <consortium name="culmorum"/>
            <person name="King R."/>
        </authorList>
    </citation>
    <scope>NUCLEOTIDE SEQUENCE</scope>
</reference>